<comment type="caution">
    <text evidence="1">The sequence shown here is derived from an EMBL/GenBank/DDBJ whole genome shotgun (WGS) entry which is preliminary data.</text>
</comment>
<gene>
    <name evidence="1" type="ORF">RJ641_027412</name>
</gene>
<evidence type="ECO:0000313" key="2">
    <source>
        <dbReference type="Proteomes" id="UP001370490"/>
    </source>
</evidence>
<reference evidence="1 2" key="1">
    <citation type="submission" date="2023-12" db="EMBL/GenBank/DDBJ databases">
        <title>A high-quality genome assembly for Dillenia turbinata (Dilleniales).</title>
        <authorList>
            <person name="Chanderbali A."/>
        </authorList>
    </citation>
    <scope>NUCLEOTIDE SEQUENCE [LARGE SCALE GENOMIC DNA]</scope>
    <source>
        <strain evidence="1">LSX21</strain>
        <tissue evidence="1">Leaf</tissue>
    </source>
</reference>
<organism evidence="1 2">
    <name type="scientific">Dillenia turbinata</name>
    <dbReference type="NCBI Taxonomy" id="194707"/>
    <lineage>
        <taxon>Eukaryota</taxon>
        <taxon>Viridiplantae</taxon>
        <taxon>Streptophyta</taxon>
        <taxon>Embryophyta</taxon>
        <taxon>Tracheophyta</taxon>
        <taxon>Spermatophyta</taxon>
        <taxon>Magnoliopsida</taxon>
        <taxon>eudicotyledons</taxon>
        <taxon>Gunneridae</taxon>
        <taxon>Pentapetalae</taxon>
        <taxon>Dilleniales</taxon>
        <taxon>Dilleniaceae</taxon>
        <taxon>Dillenia</taxon>
    </lineage>
</organism>
<name>A0AAN8VX97_9MAGN</name>
<sequence length="111" mass="12571">MVNDSMFNEKAIWRDMKSGSSQTHVIENRGRTKGATCHIKRNCRLLKEKKDEKGKSVSDDSNVAVCEHQVTAIMWGIHCLNALLTLVRHIIVFPKDNCLQLINKVTLALPK</sequence>
<protein>
    <submittedName>
        <fullName evidence="1">Uncharacterized protein</fullName>
    </submittedName>
</protein>
<dbReference type="Proteomes" id="UP001370490">
    <property type="component" value="Unassembled WGS sequence"/>
</dbReference>
<accession>A0AAN8VX97</accession>
<keyword evidence="2" id="KW-1185">Reference proteome</keyword>
<dbReference type="EMBL" id="JBAMMX010000004">
    <property type="protein sequence ID" value="KAK6942035.1"/>
    <property type="molecule type" value="Genomic_DNA"/>
</dbReference>
<proteinExistence type="predicted"/>
<evidence type="ECO:0000313" key="1">
    <source>
        <dbReference type="EMBL" id="KAK6942035.1"/>
    </source>
</evidence>
<dbReference type="AlphaFoldDB" id="A0AAN8VX97"/>